<dbReference type="Proteomes" id="UP000027195">
    <property type="component" value="Unassembled WGS sequence"/>
</dbReference>
<dbReference type="AlphaFoldDB" id="A0A067MAG6"/>
<dbReference type="InParanoid" id="A0A067MAG6"/>
<feature type="region of interest" description="Disordered" evidence="1">
    <location>
        <begin position="355"/>
        <end position="509"/>
    </location>
</feature>
<dbReference type="EMBL" id="KL198088">
    <property type="protein sequence ID" value="KDQ08606.1"/>
    <property type="molecule type" value="Genomic_DNA"/>
</dbReference>
<reference evidence="3" key="1">
    <citation type="journal article" date="2014" name="Proc. Natl. Acad. Sci. U.S.A.">
        <title>Extensive sampling of basidiomycete genomes demonstrates inadequacy of the white-rot/brown-rot paradigm for wood decay fungi.</title>
        <authorList>
            <person name="Riley R."/>
            <person name="Salamov A.A."/>
            <person name="Brown D.W."/>
            <person name="Nagy L.G."/>
            <person name="Floudas D."/>
            <person name="Held B.W."/>
            <person name="Levasseur A."/>
            <person name="Lombard V."/>
            <person name="Morin E."/>
            <person name="Otillar R."/>
            <person name="Lindquist E.A."/>
            <person name="Sun H."/>
            <person name="LaButti K.M."/>
            <person name="Schmutz J."/>
            <person name="Jabbour D."/>
            <person name="Luo H."/>
            <person name="Baker S.E."/>
            <person name="Pisabarro A.G."/>
            <person name="Walton J.D."/>
            <person name="Blanchette R.A."/>
            <person name="Henrissat B."/>
            <person name="Martin F."/>
            <person name="Cullen D."/>
            <person name="Hibbett D.S."/>
            <person name="Grigoriev I.V."/>
        </authorList>
    </citation>
    <scope>NUCLEOTIDE SEQUENCE [LARGE SCALE GENOMIC DNA]</scope>
    <source>
        <strain evidence="3">FD-172 SS1</strain>
    </source>
</reference>
<protein>
    <submittedName>
        <fullName evidence="2">Uncharacterized protein</fullName>
    </submittedName>
</protein>
<gene>
    <name evidence="2" type="ORF">BOTBODRAFT_179683</name>
</gene>
<feature type="compositionally biased region" description="Basic and acidic residues" evidence="1">
    <location>
        <begin position="431"/>
        <end position="441"/>
    </location>
</feature>
<sequence>MSTILQNLLGRKTKANKTFKAQNRRYKAHLKRKRGRIRRAVSWDQLANPLISILVSQGSSSTQAGPPKIQTRPIPTTSRSPRKRKNSALTEPQTLTHPLPARPVQTLTDPRMLVEYEEWYFAPDESEPEPQELWPPAAHAPAFHHNVASSSNIYTDSVEVAPVYQSDTLEYSRVAIHDPLGVPLRHSCGASEGEVEDTIYVDESSEELPSPPFRGSFFKAMTGLDPPRAPDVSEELCSEDWHAAKKRRVEPVEVWSSPPLSPYLDFDRRQAHEWISDPRPSASSQVPHVHIVYDSDDEATAAVEGSSFNTSTISNAPLSSHNASLAHLSNAQASTSGSGKAPLRSGIVVIDLTADDDEPAPLSSPARSKRKGKRRANPSPRANRGEKSSKRSKQRTPAPPSAPNPILISPLRKAGAGARPQAAAAPARGPVEAHREPHEPIRPIGRPTPDIFTDHLPPKPSTPSIIERQQRPSAVPHSEPQEGAQPAQASASVPATAASPLKPKPITATNASLPNTLRERIAQMNHAIIHPIPNLPRTKPVAVAKIPTSQSAAAVLAPALPSTVLSTTTSVIATTAAIDVVTTLPPSAPPPNTRNDLDRRIAEDKLLIARYEKAKTPEEKKAILRLMKQRNRCAEISHELPFC</sequence>
<organism evidence="2 3">
    <name type="scientific">Botryobasidium botryosum (strain FD-172 SS1)</name>
    <dbReference type="NCBI Taxonomy" id="930990"/>
    <lineage>
        <taxon>Eukaryota</taxon>
        <taxon>Fungi</taxon>
        <taxon>Dikarya</taxon>
        <taxon>Basidiomycota</taxon>
        <taxon>Agaricomycotina</taxon>
        <taxon>Agaricomycetes</taxon>
        <taxon>Cantharellales</taxon>
        <taxon>Botryobasidiaceae</taxon>
        <taxon>Botryobasidium</taxon>
    </lineage>
</organism>
<feature type="compositionally biased region" description="Basic residues" evidence="1">
    <location>
        <begin position="367"/>
        <end position="376"/>
    </location>
</feature>
<feature type="compositionally biased region" description="Polar residues" evidence="1">
    <location>
        <begin position="87"/>
        <end position="96"/>
    </location>
</feature>
<accession>A0A067MAG6</accession>
<name>A0A067MAG6_BOTB1</name>
<keyword evidence="3" id="KW-1185">Reference proteome</keyword>
<feature type="compositionally biased region" description="Low complexity" evidence="1">
    <location>
        <begin position="484"/>
        <end position="500"/>
    </location>
</feature>
<evidence type="ECO:0000256" key="1">
    <source>
        <dbReference type="SAM" id="MobiDB-lite"/>
    </source>
</evidence>
<proteinExistence type="predicted"/>
<feature type="region of interest" description="Disordered" evidence="1">
    <location>
        <begin position="57"/>
        <end position="103"/>
    </location>
</feature>
<evidence type="ECO:0000313" key="2">
    <source>
        <dbReference type="EMBL" id="KDQ08606.1"/>
    </source>
</evidence>
<evidence type="ECO:0000313" key="3">
    <source>
        <dbReference type="Proteomes" id="UP000027195"/>
    </source>
</evidence>
<dbReference type="HOGENOM" id="CLU_425766_0_0_1"/>
<feature type="compositionally biased region" description="Low complexity" evidence="1">
    <location>
        <begin position="412"/>
        <end position="430"/>
    </location>
</feature>